<protein>
    <recommendedName>
        <fullName evidence="4">PRC-barrel domain containing protein</fullName>
    </recommendedName>
</protein>
<accession>A0A3N5CMS0</accession>
<dbReference type="RefSeq" id="WP_123877460.1">
    <property type="nucleotide sequence ID" value="NZ_RPFZ01000001.1"/>
</dbReference>
<feature type="transmembrane region" description="Helical" evidence="1">
    <location>
        <begin position="55"/>
        <end position="75"/>
    </location>
</feature>
<feature type="transmembrane region" description="Helical" evidence="1">
    <location>
        <begin position="6"/>
        <end position="24"/>
    </location>
</feature>
<reference evidence="2 3" key="1">
    <citation type="submission" date="2018-11" db="EMBL/GenBank/DDBJ databases">
        <title>Erythrobacter spongiae sp. nov., isolated from a marine sponge.</title>
        <authorList>
            <person name="Zhuang L."/>
            <person name="Luo L."/>
        </authorList>
    </citation>
    <scope>NUCLEOTIDE SEQUENCE [LARGE SCALE GENOMIC DNA]</scope>
    <source>
        <strain evidence="2 3">HN-E23</strain>
    </source>
</reference>
<evidence type="ECO:0000313" key="2">
    <source>
        <dbReference type="EMBL" id="RPF70234.1"/>
    </source>
</evidence>
<keyword evidence="1" id="KW-0472">Membrane</keyword>
<evidence type="ECO:0000256" key="1">
    <source>
        <dbReference type="SAM" id="Phobius"/>
    </source>
</evidence>
<evidence type="ECO:0000313" key="3">
    <source>
        <dbReference type="Proteomes" id="UP000275232"/>
    </source>
</evidence>
<gene>
    <name evidence="2" type="ORF">EG799_00260</name>
</gene>
<sequence length="107" mass="11657">MNGPLEWIAAIGTMLAAGTIAADLGRKATGWGFILFCAVSVIWIVSGLTTDAMPIAAMNAILLLINAWGVWQYLLSRKNRKVMERIEPIEEAIEEEVEAEEERAPAG</sequence>
<organism evidence="2 3">
    <name type="scientific">Aurantiacibacter spongiae</name>
    <dbReference type="NCBI Taxonomy" id="2488860"/>
    <lineage>
        <taxon>Bacteria</taxon>
        <taxon>Pseudomonadati</taxon>
        <taxon>Pseudomonadota</taxon>
        <taxon>Alphaproteobacteria</taxon>
        <taxon>Sphingomonadales</taxon>
        <taxon>Erythrobacteraceae</taxon>
        <taxon>Aurantiacibacter</taxon>
    </lineage>
</organism>
<dbReference type="OrthoDB" id="7619970at2"/>
<proteinExistence type="predicted"/>
<dbReference type="Proteomes" id="UP000275232">
    <property type="component" value="Unassembled WGS sequence"/>
</dbReference>
<feature type="transmembrane region" description="Helical" evidence="1">
    <location>
        <begin position="31"/>
        <end position="49"/>
    </location>
</feature>
<dbReference type="EMBL" id="RPFZ01000001">
    <property type="protein sequence ID" value="RPF70234.1"/>
    <property type="molecule type" value="Genomic_DNA"/>
</dbReference>
<dbReference type="Gene3D" id="1.20.1280.290">
    <property type="match status" value="1"/>
</dbReference>
<dbReference type="AlphaFoldDB" id="A0A3N5CMS0"/>
<name>A0A3N5CMS0_9SPHN</name>
<keyword evidence="1" id="KW-0812">Transmembrane</keyword>
<evidence type="ECO:0008006" key="4">
    <source>
        <dbReference type="Google" id="ProtNLM"/>
    </source>
</evidence>
<keyword evidence="3" id="KW-1185">Reference proteome</keyword>
<keyword evidence="1" id="KW-1133">Transmembrane helix</keyword>
<comment type="caution">
    <text evidence="2">The sequence shown here is derived from an EMBL/GenBank/DDBJ whole genome shotgun (WGS) entry which is preliminary data.</text>
</comment>